<dbReference type="InParanoid" id="A0A1D2VDR4"/>
<dbReference type="Proteomes" id="UP000095038">
    <property type="component" value="Unassembled WGS sequence"/>
</dbReference>
<gene>
    <name evidence="1" type="ORF">ASCRUDRAFT_76970</name>
</gene>
<dbReference type="GeneID" id="30967317"/>
<organism evidence="1 2">
    <name type="scientific">Ascoidea rubescens DSM 1968</name>
    <dbReference type="NCBI Taxonomy" id="1344418"/>
    <lineage>
        <taxon>Eukaryota</taxon>
        <taxon>Fungi</taxon>
        <taxon>Dikarya</taxon>
        <taxon>Ascomycota</taxon>
        <taxon>Saccharomycotina</taxon>
        <taxon>Saccharomycetes</taxon>
        <taxon>Ascoideaceae</taxon>
        <taxon>Ascoidea</taxon>
    </lineage>
</organism>
<proteinExistence type="predicted"/>
<dbReference type="AlphaFoldDB" id="A0A1D2VDR4"/>
<name>A0A1D2VDR4_9ASCO</name>
<protein>
    <submittedName>
        <fullName evidence="1">Uncharacterized protein</fullName>
    </submittedName>
</protein>
<dbReference type="EMBL" id="KV454485">
    <property type="protein sequence ID" value="ODV59607.1"/>
    <property type="molecule type" value="Genomic_DNA"/>
</dbReference>
<evidence type="ECO:0000313" key="2">
    <source>
        <dbReference type="Proteomes" id="UP000095038"/>
    </source>
</evidence>
<accession>A0A1D2VDR4</accession>
<reference evidence="2" key="1">
    <citation type="submission" date="2016-05" db="EMBL/GenBank/DDBJ databases">
        <title>Comparative genomics of biotechnologically important yeasts.</title>
        <authorList>
            <consortium name="DOE Joint Genome Institute"/>
            <person name="Riley R."/>
            <person name="Haridas S."/>
            <person name="Wolfe K.H."/>
            <person name="Lopes M.R."/>
            <person name="Hittinger C.T."/>
            <person name="Goker M."/>
            <person name="Salamov A."/>
            <person name="Wisecaver J."/>
            <person name="Long T.M."/>
            <person name="Aerts A.L."/>
            <person name="Barry K."/>
            <person name="Choi C."/>
            <person name="Clum A."/>
            <person name="Coughlan A.Y."/>
            <person name="Deshpande S."/>
            <person name="Douglass A.P."/>
            <person name="Hanson S.J."/>
            <person name="Klenk H.-P."/>
            <person name="Labutti K."/>
            <person name="Lapidus A."/>
            <person name="Lindquist E."/>
            <person name="Lipzen A."/>
            <person name="Meier-Kolthoff J.P."/>
            <person name="Ohm R.A."/>
            <person name="Otillar R.P."/>
            <person name="Pangilinan J."/>
            <person name="Peng Y."/>
            <person name="Rokas A."/>
            <person name="Rosa C.A."/>
            <person name="Scheuner C."/>
            <person name="Sibirny A.A."/>
            <person name="Slot J.C."/>
            <person name="Stielow J.B."/>
            <person name="Sun H."/>
            <person name="Kurtzman C.P."/>
            <person name="Blackwell M."/>
            <person name="Grigoriev I.V."/>
            <person name="Jeffries T.W."/>
        </authorList>
    </citation>
    <scope>NUCLEOTIDE SEQUENCE [LARGE SCALE GENOMIC DNA]</scope>
    <source>
        <strain evidence="2">DSM 1968</strain>
    </source>
</reference>
<keyword evidence="2" id="KW-1185">Reference proteome</keyword>
<dbReference type="RefSeq" id="XP_020045914.1">
    <property type="nucleotide sequence ID" value="XM_020193681.1"/>
</dbReference>
<evidence type="ECO:0000313" key="1">
    <source>
        <dbReference type="EMBL" id="ODV59607.1"/>
    </source>
</evidence>
<sequence>MSSSALDKETRLLLKGNLDRKKSAQTYQRITNVVSMQCILRYLIIKTKDRSIIRRRSKKGF</sequence>